<evidence type="ECO:0008006" key="5">
    <source>
        <dbReference type="Google" id="ProtNLM"/>
    </source>
</evidence>
<evidence type="ECO:0000256" key="2">
    <source>
        <dbReference type="SAM" id="SignalP"/>
    </source>
</evidence>
<evidence type="ECO:0000256" key="1">
    <source>
        <dbReference type="SAM" id="MobiDB-lite"/>
    </source>
</evidence>
<dbReference type="Proteomes" id="UP000192760">
    <property type="component" value="Unassembled WGS sequence"/>
</dbReference>
<dbReference type="EMBL" id="MVHW01000009">
    <property type="protein sequence ID" value="ORB06525.1"/>
    <property type="molecule type" value="Genomic_DNA"/>
</dbReference>
<comment type="caution">
    <text evidence="3">The sequence shown here is derived from an EMBL/GenBank/DDBJ whole genome shotgun (WGS) entry which is preliminary data.</text>
</comment>
<evidence type="ECO:0000313" key="4">
    <source>
        <dbReference type="Proteomes" id="UP000192760"/>
    </source>
</evidence>
<feature type="compositionally biased region" description="Polar residues" evidence="1">
    <location>
        <begin position="66"/>
        <end position="80"/>
    </location>
</feature>
<gene>
    <name evidence="3" type="ORF">BST30_10575</name>
</gene>
<dbReference type="AlphaFoldDB" id="A0A1X0FY73"/>
<feature type="chain" id="PRO_5012777947" description="Haemophore haem-binding domain-containing protein" evidence="2">
    <location>
        <begin position="25"/>
        <end position="80"/>
    </location>
</feature>
<evidence type="ECO:0000313" key="3">
    <source>
        <dbReference type="EMBL" id="ORB06525.1"/>
    </source>
</evidence>
<feature type="signal peptide" evidence="2">
    <location>
        <begin position="1"/>
        <end position="24"/>
    </location>
</feature>
<feature type="region of interest" description="Disordered" evidence="1">
    <location>
        <begin position="56"/>
        <end position="80"/>
    </location>
</feature>
<name>A0A1X0FY73_MYCNT</name>
<protein>
    <recommendedName>
        <fullName evidence="5">Haemophore haem-binding domain-containing protein</fullName>
    </recommendedName>
</protein>
<keyword evidence="2" id="KW-0732">Signal</keyword>
<reference evidence="3 4" key="1">
    <citation type="submission" date="2017-02" db="EMBL/GenBank/DDBJ databases">
        <title>The new phylogeny of genus Mycobacterium.</title>
        <authorList>
            <person name="Tortoli E."/>
            <person name="Trovato A."/>
            <person name="Cirillo D.M."/>
        </authorList>
    </citation>
    <scope>NUCLEOTIDE SEQUENCE [LARGE SCALE GENOMIC DNA]</scope>
    <source>
        <strain evidence="3 4">DSM 45255</strain>
    </source>
</reference>
<accession>A0A1X0FY73</accession>
<sequence length="80" mass="8003">MPRILISTAVAFGFGVLVAAPAAADPSPFNTLSSSCNQTAPSGRDALVQGIRRAIADWPPGGPHPSSRTTCGASPTPTTG</sequence>
<organism evidence="3 4">
    <name type="scientific">Mycobacterium mantenii</name>
    <dbReference type="NCBI Taxonomy" id="560555"/>
    <lineage>
        <taxon>Bacteria</taxon>
        <taxon>Bacillati</taxon>
        <taxon>Actinomycetota</taxon>
        <taxon>Actinomycetes</taxon>
        <taxon>Mycobacteriales</taxon>
        <taxon>Mycobacteriaceae</taxon>
        <taxon>Mycobacterium</taxon>
        <taxon>Mycobacterium avium complex (MAC)</taxon>
    </lineage>
</organism>
<proteinExistence type="predicted"/>